<evidence type="ECO:0000313" key="1">
    <source>
        <dbReference type="EMBL" id="MEE2052268.1"/>
    </source>
</evidence>
<dbReference type="EMBL" id="JAUUCC010000043">
    <property type="protein sequence ID" value="MEE2052268.1"/>
    <property type="molecule type" value="Genomic_DNA"/>
</dbReference>
<proteinExistence type="predicted"/>
<dbReference type="RefSeq" id="WP_157983418.1">
    <property type="nucleotide sequence ID" value="NZ_BAAAJA010000012.1"/>
</dbReference>
<protein>
    <submittedName>
        <fullName evidence="1">Uncharacterized protein</fullName>
    </submittedName>
</protein>
<accession>A0ABU7KSJ3</accession>
<sequence>MDDYLNEASFYGVGVLLQTPSGIEVPLEPAEYRPKRHTAAAWRFVEKLYQLVR</sequence>
<dbReference type="Proteomes" id="UP001348641">
    <property type="component" value="Unassembled WGS sequence"/>
</dbReference>
<comment type="caution">
    <text evidence="1">The sequence shown here is derived from an EMBL/GenBank/DDBJ whole genome shotgun (WGS) entry which is preliminary data.</text>
</comment>
<name>A0ABU7KSJ3_9ACTN</name>
<gene>
    <name evidence="1" type="ORF">Q8A49_17345</name>
</gene>
<evidence type="ECO:0000313" key="2">
    <source>
        <dbReference type="Proteomes" id="UP001348641"/>
    </source>
</evidence>
<reference evidence="1 2" key="1">
    <citation type="submission" date="2023-07" db="EMBL/GenBank/DDBJ databases">
        <authorList>
            <person name="Girao M."/>
            <person name="Carvalho M.F."/>
        </authorList>
    </citation>
    <scope>NUCLEOTIDE SEQUENCE [LARGE SCALE GENOMIC DNA]</scope>
    <source>
        <strain evidence="1 2">66/93</strain>
    </source>
</reference>
<organism evidence="1 2">
    <name type="scientific">Nocardiopsis tropica</name>
    <dbReference type="NCBI Taxonomy" id="109330"/>
    <lineage>
        <taxon>Bacteria</taxon>
        <taxon>Bacillati</taxon>
        <taxon>Actinomycetota</taxon>
        <taxon>Actinomycetes</taxon>
        <taxon>Streptosporangiales</taxon>
        <taxon>Nocardiopsidaceae</taxon>
        <taxon>Nocardiopsis</taxon>
    </lineage>
</organism>